<evidence type="ECO:0000256" key="1">
    <source>
        <dbReference type="ARBA" id="ARBA00004123"/>
    </source>
</evidence>
<feature type="compositionally biased region" description="Low complexity" evidence="8">
    <location>
        <begin position="848"/>
        <end position="860"/>
    </location>
</feature>
<keyword evidence="2" id="KW-0479">Metal-binding</keyword>
<evidence type="ECO:0000259" key="9">
    <source>
        <dbReference type="PROSITE" id="PS50157"/>
    </source>
</evidence>
<feature type="compositionally biased region" description="Pro residues" evidence="8">
    <location>
        <begin position="554"/>
        <end position="564"/>
    </location>
</feature>
<feature type="compositionally biased region" description="Basic and acidic residues" evidence="8">
    <location>
        <begin position="242"/>
        <end position="252"/>
    </location>
</feature>
<feature type="compositionally biased region" description="Polar residues" evidence="8">
    <location>
        <begin position="836"/>
        <end position="847"/>
    </location>
</feature>
<accession>A0A0G4LRF2</accession>
<feature type="domain" description="C2H2-type" evidence="9">
    <location>
        <begin position="988"/>
        <end position="1016"/>
    </location>
</feature>
<reference evidence="10 11" key="1">
    <citation type="submission" date="2015-05" db="EMBL/GenBank/DDBJ databases">
        <authorList>
            <person name="Wang D.B."/>
            <person name="Wang M."/>
        </authorList>
    </citation>
    <scope>NUCLEOTIDE SEQUENCE [LARGE SCALE GENOMIC DNA]</scope>
    <source>
        <strain evidence="10">VL1</strain>
    </source>
</reference>
<feature type="compositionally biased region" description="Low complexity" evidence="8">
    <location>
        <begin position="339"/>
        <end position="353"/>
    </location>
</feature>
<feature type="region of interest" description="Disordered" evidence="8">
    <location>
        <begin position="118"/>
        <end position="156"/>
    </location>
</feature>
<feature type="region of interest" description="Disordered" evidence="8">
    <location>
        <begin position="189"/>
        <end position="317"/>
    </location>
</feature>
<feature type="region of interest" description="Disordered" evidence="8">
    <location>
        <begin position="726"/>
        <end position="860"/>
    </location>
</feature>
<evidence type="ECO:0000256" key="2">
    <source>
        <dbReference type="ARBA" id="ARBA00022723"/>
    </source>
</evidence>
<dbReference type="InterPro" id="IPR057026">
    <property type="entry name" value="Znf-C2H2_ascomycetes"/>
</dbReference>
<evidence type="ECO:0000256" key="8">
    <source>
        <dbReference type="SAM" id="MobiDB-lite"/>
    </source>
</evidence>
<feature type="region of interest" description="Disordered" evidence="8">
    <location>
        <begin position="661"/>
        <end position="698"/>
    </location>
</feature>
<gene>
    <name evidence="10" type="ORF">BN1708_013993</name>
</gene>
<keyword evidence="3" id="KW-0677">Repeat</keyword>
<feature type="region of interest" description="Disordered" evidence="8">
    <location>
        <begin position="1"/>
        <end position="86"/>
    </location>
</feature>
<feature type="compositionally biased region" description="Low complexity" evidence="8">
    <location>
        <begin position="882"/>
        <end position="896"/>
    </location>
</feature>
<feature type="compositionally biased region" description="Basic and acidic residues" evidence="8">
    <location>
        <begin position="785"/>
        <end position="795"/>
    </location>
</feature>
<keyword evidence="11" id="KW-1185">Reference proteome</keyword>
<feature type="compositionally biased region" description="Basic and acidic residues" evidence="8">
    <location>
        <begin position="27"/>
        <end position="41"/>
    </location>
</feature>
<organism evidence="10 11">
    <name type="scientific">Verticillium longisporum</name>
    <name type="common">Verticillium dahliae var. longisporum</name>
    <dbReference type="NCBI Taxonomy" id="100787"/>
    <lineage>
        <taxon>Eukaryota</taxon>
        <taxon>Fungi</taxon>
        <taxon>Dikarya</taxon>
        <taxon>Ascomycota</taxon>
        <taxon>Pezizomycotina</taxon>
        <taxon>Sordariomycetes</taxon>
        <taxon>Hypocreomycetidae</taxon>
        <taxon>Glomerellales</taxon>
        <taxon>Plectosphaerellaceae</taxon>
        <taxon>Verticillium</taxon>
    </lineage>
</organism>
<dbReference type="GO" id="GO:0008270">
    <property type="term" value="F:zinc ion binding"/>
    <property type="evidence" value="ECO:0007669"/>
    <property type="project" value="UniProtKB-KW"/>
</dbReference>
<feature type="domain" description="C2H2-type" evidence="9">
    <location>
        <begin position="445"/>
        <end position="473"/>
    </location>
</feature>
<dbReference type="Gene3D" id="3.30.160.60">
    <property type="entry name" value="Classic Zinc Finger"/>
    <property type="match status" value="2"/>
</dbReference>
<feature type="compositionally biased region" description="Pro residues" evidence="8">
    <location>
        <begin position="12"/>
        <end position="22"/>
    </location>
</feature>
<protein>
    <recommendedName>
        <fullName evidence="9">C2H2-type domain-containing protein</fullName>
    </recommendedName>
</protein>
<proteinExistence type="predicted"/>
<evidence type="ECO:0000256" key="4">
    <source>
        <dbReference type="ARBA" id="ARBA00022771"/>
    </source>
</evidence>
<dbReference type="InterPro" id="IPR050888">
    <property type="entry name" value="ZnF_C2H2-type_TF"/>
</dbReference>
<feature type="region of interest" description="Disordered" evidence="8">
    <location>
        <begin position="339"/>
        <end position="409"/>
    </location>
</feature>
<dbReference type="InterPro" id="IPR013087">
    <property type="entry name" value="Znf_C2H2_type"/>
</dbReference>
<keyword evidence="4 7" id="KW-0863">Zinc-finger</keyword>
<feature type="compositionally biased region" description="Polar residues" evidence="8">
    <location>
        <begin position="293"/>
        <end position="304"/>
    </location>
</feature>
<sequence>MSIPGTSDLMDAPPPPLPPPRFLPDVSEQHDERRGSYHREPSSYSPREYGQSAVGSFMGDRLSHKRRESGAGSKGDRDEGSAEHTLPSLATGFGQLHNQFQLESGADALMDMKRKLDPLKTLGNRSPPGRSLLSASVHESFSRQAPPEGRLPALSLPNTSNLPFHIKSSMLDSPDRFTQTPMYSAVSPRSQPFSVHGLGGHLDAERSPPYRSRRINSDDASTQGSHEAEDMEISETSSLKRLRIEDPMRFDSMELQMSGTKRRASSPLGDDSKMSGALSQSDLLRRRDMPSRGSPTPRLSTIPQGSVSSVSSTGRTGSFNSGLSLVTGDSMFSSLTSHGHLSPGGLSPGGLSPIATDHSCSSPYSTPMSLNPSPRGSISRVPNQHQHQRNLSDGRPLASPRKLGDAGKPAGAKMQGFFMCECCPKKPKKFETAAELGAHEAEKQYECSFCGNRFKNKNEAERHQNSLHVRRHSWSCSALSSYDRAFHDSTNRPGEADSCGYCGEEEPAGLPTPAIFIDSTPPDRYHNHERSGPRGIYSSSVAMSIPGTSDLMDAPPPPLPPPRFLPDVSEHHDEHRGSYHREPSSYSPREYGHSAVGSFTGDRLGHKRRESGAGSKGDRDEGSAEHTLPSLATGFGQLHNQFQLESGADALMDMKKKLDPIKTLGNRSPPGRSLLSASVHESFSRQAPPEGRLPALSLPNTSNLPFHIKSSMLDSPDRFTQTPMYSAVSPRSQPFPVHGLAGGHLDAERSPPHRSRRINSDDASTQGSHEAEDMEISETSSLKRLRIEDPMRFDSMELQMSGTKRRASSPLGDDSKMSGALSQSDLLRRRDMPSRGSPTPRLSTIPQGSVSSVSSTGRTGSFNSGLSLVTGDSMFSSLTSHGHLSPGGLSPGGLSPIATDHSCSSPYSTPMSLNPSPRGSISRVPNQHQHQRNLSDGRPLASPRKLGDAGKPAGAKMQGFFMCECCPKKPKKFETAAELGAHEAEKQYECSFCGNRFKNKNEAERHQNSLHVRRHSWSCSALSSYDRAFHDSTNRPGEADSCGYCGEEFPRSGRGPGASAPRHATDQNWEERIRHLQEVHKFRECNSSKKFFRADHFRQHLKHSHAGTSGKWTNMLENACMLEEDPTPR</sequence>
<dbReference type="Pfam" id="PF24537">
    <property type="entry name" value="zf-C2H2_fungi"/>
    <property type="match status" value="2"/>
</dbReference>
<feature type="compositionally biased region" description="Low complexity" evidence="8">
    <location>
        <begin position="305"/>
        <end position="317"/>
    </location>
</feature>
<dbReference type="STRING" id="100787.A0A0G4LRF2"/>
<name>A0A0G4LRF2_VERLO</name>
<dbReference type="GO" id="GO:0005634">
    <property type="term" value="C:nucleus"/>
    <property type="evidence" value="ECO:0007669"/>
    <property type="project" value="UniProtKB-SubCell"/>
</dbReference>
<evidence type="ECO:0000256" key="5">
    <source>
        <dbReference type="ARBA" id="ARBA00022833"/>
    </source>
</evidence>
<feature type="region of interest" description="Disordered" evidence="8">
    <location>
        <begin position="882"/>
        <end position="952"/>
    </location>
</feature>
<feature type="compositionally biased region" description="Polar residues" evidence="8">
    <location>
        <begin position="133"/>
        <end position="143"/>
    </location>
</feature>
<feature type="region of interest" description="Disordered" evidence="8">
    <location>
        <begin position="519"/>
        <end position="628"/>
    </location>
</feature>
<dbReference type="AlphaFoldDB" id="A0A0G4LRF2"/>
<feature type="compositionally biased region" description="Polar residues" evidence="8">
    <location>
        <begin position="358"/>
        <end position="391"/>
    </location>
</feature>
<dbReference type="PROSITE" id="PS50157">
    <property type="entry name" value="ZINC_FINGER_C2H2_2"/>
    <property type="match status" value="2"/>
</dbReference>
<comment type="subcellular location">
    <subcellularLocation>
        <location evidence="1">Nucleus</location>
    </subcellularLocation>
</comment>
<evidence type="ECO:0000256" key="3">
    <source>
        <dbReference type="ARBA" id="ARBA00022737"/>
    </source>
</evidence>
<dbReference type="Proteomes" id="UP000044602">
    <property type="component" value="Unassembled WGS sequence"/>
</dbReference>
<dbReference type="PANTHER" id="PTHR24406">
    <property type="entry name" value="TRANSCRIPTIONAL REPRESSOR CTCFL-RELATED"/>
    <property type="match status" value="1"/>
</dbReference>
<evidence type="ECO:0000313" key="11">
    <source>
        <dbReference type="Proteomes" id="UP000044602"/>
    </source>
</evidence>
<feature type="compositionally biased region" description="Basic and acidic residues" evidence="8">
    <location>
        <begin position="568"/>
        <end position="583"/>
    </location>
</feature>
<dbReference type="EMBL" id="CVQH01017557">
    <property type="protein sequence ID" value="CRK24519.1"/>
    <property type="molecule type" value="Genomic_DNA"/>
</dbReference>
<feature type="compositionally biased region" description="Polar residues" evidence="8">
    <location>
        <begin position="901"/>
        <end position="934"/>
    </location>
</feature>
<evidence type="ECO:0000256" key="7">
    <source>
        <dbReference type="PROSITE-ProRule" id="PRU00042"/>
    </source>
</evidence>
<dbReference type="SMART" id="SM00355">
    <property type="entry name" value="ZnF_C2H2"/>
    <property type="match status" value="3"/>
</dbReference>
<keyword evidence="6" id="KW-0539">Nucleus</keyword>
<evidence type="ECO:0000313" key="10">
    <source>
        <dbReference type="EMBL" id="CRK24519.1"/>
    </source>
</evidence>
<keyword evidence="5" id="KW-0862">Zinc</keyword>
<feature type="compositionally biased region" description="Basic and acidic residues" evidence="8">
    <location>
        <begin position="521"/>
        <end position="532"/>
    </location>
</feature>
<feature type="compositionally biased region" description="Polar residues" evidence="8">
    <location>
        <begin position="675"/>
        <end position="685"/>
    </location>
</feature>
<dbReference type="PROSITE" id="PS00028">
    <property type="entry name" value="ZINC_FINGER_C2H2_1"/>
    <property type="match status" value="2"/>
</dbReference>
<evidence type="ECO:0000256" key="6">
    <source>
        <dbReference type="ARBA" id="ARBA00023242"/>
    </source>
</evidence>